<dbReference type="SUPFAM" id="SSF56112">
    <property type="entry name" value="Protein kinase-like (PK-like)"/>
    <property type="match status" value="1"/>
</dbReference>
<dbReference type="Proteomes" id="UP000271708">
    <property type="component" value="Chromosome"/>
</dbReference>
<evidence type="ECO:0000313" key="4">
    <source>
        <dbReference type="Proteomes" id="UP000271708"/>
    </source>
</evidence>
<feature type="domain" description="Aminoglycoside phosphotransferase" evidence="2">
    <location>
        <begin position="36"/>
        <end position="257"/>
    </location>
</feature>
<dbReference type="GO" id="GO:0016740">
    <property type="term" value="F:transferase activity"/>
    <property type="evidence" value="ECO:0007669"/>
    <property type="project" value="UniProtKB-KW"/>
</dbReference>
<evidence type="ECO:0000256" key="1">
    <source>
        <dbReference type="SAM" id="MobiDB-lite"/>
    </source>
</evidence>
<gene>
    <name evidence="3" type="ORF">EEW87_011115</name>
</gene>
<feature type="compositionally biased region" description="Low complexity" evidence="1">
    <location>
        <begin position="316"/>
        <end position="338"/>
    </location>
</feature>
<keyword evidence="3" id="KW-0808">Transferase</keyword>
<dbReference type="InterPro" id="IPR002575">
    <property type="entry name" value="Aminoglycoside_PTrfase"/>
</dbReference>
<proteinExistence type="predicted"/>
<sequence length="392" mass="41128">MTSPAGRGPLALAALASAAVPGLDPVSVEPVAGATGARYDVALVQDAEHRRWVIRCPRSAAASAQLEQSSALTALLARRLLLSVPVVKGWVALPEGGRAAVHHYLAGRPVELELLGPGPGLTASLGRAVASVHNLDVAIYDEAGAATYDAEAYRSRRLADLDRAAATGRVPTGLLARWESQLEDVGRWRYKPTATVGRLTGEQVLVGEDEQGELVVRGLLGWEDARVADPADDLAEVVGRLEPDALDTFMEAYAHTRVDRPDRHLLERARLSYEMTLVRQMMAAVAAGDLDRAEEHAAAMRRLEQQTGSPDEADDTSAGAPATSGAAPAGASPAAGLADLDDDQQLDNLVDGPVHVDVTDVDVVGQTQPMEARPTGEEPDGSAEPGSGPVRG</sequence>
<reference evidence="3 4" key="1">
    <citation type="submission" date="2019-09" db="EMBL/GenBank/DDBJ databases">
        <title>Complete Genome Sequence of Janibacter melonis M714 with both human health impact and industrial applications.</title>
        <authorList>
            <person name="Jin M."/>
            <person name="Zhao Q.R."/>
        </authorList>
    </citation>
    <scope>NUCLEOTIDE SEQUENCE [LARGE SCALE GENOMIC DNA]</scope>
    <source>
        <strain evidence="3 4">M714</strain>
    </source>
</reference>
<name>A0A5P8FN28_9MICO</name>
<accession>A0A5P8FN28</accession>
<dbReference type="EMBL" id="CP044548">
    <property type="protein sequence ID" value="QFQ30728.2"/>
    <property type="molecule type" value="Genomic_DNA"/>
</dbReference>
<evidence type="ECO:0000313" key="3">
    <source>
        <dbReference type="EMBL" id="QFQ30728.2"/>
    </source>
</evidence>
<organism evidence="3 4">
    <name type="scientific">Janibacter melonis</name>
    <dbReference type="NCBI Taxonomy" id="262209"/>
    <lineage>
        <taxon>Bacteria</taxon>
        <taxon>Bacillati</taxon>
        <taxon>Actinomycetota</taxon>
        <taxon>Actinomycetes</taxon>
        <taxon>Micrococcales</taxon>
        <taxon>Intrasporangiaceae</taxon>
        <taxon>Janibacter</taxon>
    </lineage>
</organism>
<dbReference type="Gene3D" id="3.30.200.20">
    <property type="entry name" value="Phosphorylase Kinase, domain 1"/>
    <property type="match status" value="1"/>
</dbReference>
<dbReference type="Pfam" id="PF01636">
    <property type="entry name" value="APH"/>
    <property type="match status" value="1"/>
</dbReference>
<dbReference type="GeneID" id="59161723"/>
<protein>
    <submittedName>
        <fullName evidence="3">Aminoglycoside phosphotransferase</fullName>
    </submittedName>
</protein>
<dbReference type="InterPro" id="IPR011009">
    <property type="entry name" value="Kinase-like_dom_sf"/>
</dbReference>
<evidence type="ECO:0000259" key="2">
    <source>
        <dbReference type="Pfam" id="PF01636"/>
    </source>
</evidence>
<feature type="compositionally biased region" description="Low complexity" evidence="1">
    <location>
        <begin position="346"/>
        <end position="369"/>
    </location>
</feature>
<dbReference type="RefSeq" id="WP_148041582.1">
    <property type="nucleotide sequence ID" value="NZ_CP044548.2"/>
</dbReference>
<dbReference type="Gene3D" id="3.90.1200.10">
    <property type="match status" value="1"/>
</dbReference>
<dbReference type="KEGG" id="jme:EEW87_011115"/>
<dbReference type="AlphaFoldDB" id="A0A5P8FN28"/>
<feature type="region of interest" description="Disordered" evidence="1">
    <location>
        <begin position="304"/>
        <end position="392"/>
    </location>
</feature>